<dbReference type="OrthoDB" id="247542at2759"/>
<reference evidence="1 2" key="1">
    <citation type="submission" date="2019-07" db="EMBL/GenBank/DDBJ databases">
        <title>De Novo Assembly of kiwifruit Actinidia rufa.</title>
        <authorList>
            <person name="Sugita-Konishi S."/>
            <person name="Sato K."/>
            <person name="Mori E."/>
            <person name="Abe Y."/>
            <person name="Kisaki G."/>
            <person name="Hamano K."/>
            <person name="Suezawa K."/>
            <person name="Otani M."/>
            <person name="Fukuda T."/>
            <person name="Manabe T."/>
            <person name="Gomi K."/>
            <person name="Tabuchi M."/>
            <person name="Akimitsu K."/>
            <person name="Kataoka I."/>
        </authorList>
    </citation>
    <scope>NUCLEOTIDE SEQUENCE [LARGE SCALE GENOMIC DNA]</scope>
    <source>
        <strain evidence="2">cv. Fuchu</strain>
    </source>
</reference>
<evidence type="ECO:0000313" key="1">
    <source>
        <dbReference type="EMBL" id="GFY89377.1"/>
    </source>
</evidence>
<evidence type="ECO:0008006" key="3">
    <source>
        <dbReference type="Google" id="ProtNLM"/>
    </source>
</evidence>
<dbReference type="Proteomes" id="UP000585474">
    <property type="component" value="Unassembled WGS sequence"/>
</dbReference>
<dbReference type="AlphaFoldDB" id="A0A7J0EUW5"/>
<protein>
    <recommendedName>
        <fullName evidence="3">Alpha/beta-Hydrolases superfamily protein</fullName>
    </recommendedName>
</protein>
<proteinExistence type="predicted"/>
<sequence length="210" mass="22970">MPVGDSGVTLISGSSFPVPDTSFQVKDAITKHDKKPIVIVIPGLTSDSSSANDFGRFLEYGIQTFNGRVRAEVALRGEGDNGAEGNLKTTNNCLEAKRDDCLLGDEGGAQPLFTEGFLRREWDEPLDEPSTLDVRLTGWCHDQGTREPILIGFPGPCFQPWLASQVEERSNMLLKGEWGRLCGGITQLSEEGRERLVGGSLDKPWFKTKA</sequence>
<evidence type="ECO:0000313" key="2">
    <source>
        <dbReference type="Proteomes" id="UP000585474"/>
    </source>
</evidence>
<keyword evidence="2" id="KW-1185">Reference proteome</keyword>
<gene>
    <name evidence="1" type="ORF">Acr_06g0013170</name>
</gene>
<dbReference type="EMBL" id="BJWL01000006">
    <property type="protein sequence ID" value="GFY89377.1"/>
    <property type="molecule type" value="Genomic_DNA"/>
</dbReference>
<organism evidence="1 2">
    <name type="scientific">Actinidia rufa</name>
    <dbReference type="NCBI Taxonomy" id="165716"/>
    <lineage>
        <taxon>Eukaryota</taxon>
        <taxon>Viridiplantae</taxon>
        <taxon>Streptophyta</taxon>
        <taxon>Embryophyta</taxon>
        <taxon>Tracheophyta</taxon>
        <taxon>Spermatophyta</taxon>
        <taxon>Magnoliopsida</taxon>
        <taxon>eudicotyledons</taxon>
        <taxon>Gunneridae</taxon>
        <taxon>Pentapetalae</taxon>
        <taxon>asterids</taxon>
        <taxon>Ericales</taxon>
        <taxon>Actinidiaceae</taxon>
        <taxon>Actinidia</taxon>
    </lineage>
</organism>
<comment type="caution">
    <text evidence="1">The sequence shown here is derived from an EMBL/GenBank/DDBJ whole genome shotgun (WGS) entry which is preliminary data.</text>
</comment>
<accession>A0A7J0EUW5</accession>
<name>A0A7J0EUW5_9ERIC</name>